<reference evidence="17 18" key="1">
    <citation type="submission" date="2024-09" db="EMBL/GenBank/DDBJ databases">
        <authorList>
            <person name="Lee S.D."/>
        </authorList>
    </citation>
    <scope>NUCLEOTIDE SEQUENCE [LARGE SCALE GENOMIC DNA]</scope>
    <source>
        <strain evidence="17 18">N1-5</strain>
    </source>
</reference>
<dbReference type="PANTHER" id="PTHR45674">
    <property type="entry name" value="DNA LIGASE 1/3 FAMILY MEMBER"/>
    <property type="match status" value="1"/>
</dbReference>
<dbReference type="Gene3D" id="1.10.3260.10">
    <property type="entry name" value="DNA ligase, ATP-dependent, N-terminal domain"/>
    <property type="match status" value="1"/>
</dbReference>
<evidence type="ECO:0000256" key="12">
    <source>
        <dbReference type="ARBA" id="ARBA00034003"/>
    </source>
</evidence>
<keyword evidence="3 13" id="KW-0235">DNA replication</keyword>
<dbReference type="Proteomes" id="UP001592528">
    <property type="component" value="Unassembled WGS sequence"/>
</dbReference>
<dbReference type="PROSITE" id="PS00697">
    <property type="entry name" value="DNA_LIGASE_A1"/>
    <property type="match status" value="1"/>
</dbReference>
<feature type="binding site" evidence="13">
    <location>
        <position position="215"/>
    </location>
    <ligand>
        <name>ATP</name>
        <dbReference type="ChEBI" id="CHEBI:30616"/>
    </ligand>
</feature>
<dbReference type="InterPro" id="IPR012340">
    <property type="entry name" value="NA-bd_OB-fold"/>
</dbReference>
<evidence type="ECO:0000256" key="5">
    <source>
        <dbReference type="ARBA" id="ARBA00022741"/>
    </source>
</evidence>
<dbReference type="Gene3D" id="2.40.50.140">
    <property type="entry name" value="Nucleic acid-binding proteins"/>
    <property type="match status" value="1"/>
</dbReference>
<proteinExistence type="inferred from homology"/>
<dbReference type="InterPro" id="IPR012308">
    <property type="entry name" value="DNA_ligase_ATP-dep_N"/>
</dbReference>
<dbReference type="InterPro" id="IPR050191">
    <property type="entry name" value="ATP-dep_DNA_ligase"/>
</dbReference>
<evidence type="ECO:0000256" key="6">
    <source>
        <dbReference type="ARBA" id="ARBA00022763"/>
    </source>
</evidence>
<keyword evidence="8 13" id="KW-0460">Magnesium</keyword>
<dbReference type="NCBIfam" id="NF002868">
    <property type="entry name" value="PRK03180.1"/>
    <property type="match status" value="1"/>
</dbReference>
<comment type="catalytic activity">
    <reaction evidence="12 13 14">
        <text>ATP + (deoxyribonucleotide)n-3'-hydroxyl + 5'-phospho-(deoxyribonucleotide)m = (deoxyribonucleotide)n+m + AMP + diphosphate.</text>
        <dbReference type="EC" id="6.5.1.1"/>
    </reaction>
</comment>
<feature type="binding site" evidence="13">
    <location>
        <position position="371"/>
    </location>
    <ligand>
        <name>ATP</name>
        <dbReference type="ChEBI" id="CHEBI:30616"/>
    </ligand>
</feature>
<dbReference type="RefSeq" id="WP_030255422.1">
    <property type="nucleotide sequence ID" value="NZ_JBHEZZ010000010.1"/>
</dbReference>
<organism evidence="17 18">
    <name type="scientific">Streptacidiphilus cavernicola</name>
    <dbReference type="NCBI Taxonomy" id="3342716"/>
    <lineage>
        <taxon>Bacteria</taxon>
        <taxon>Bacillati</taxon>
        <taxon>Actinomycetota</taxon>
        <taxon>Actinomycetes</taxon>
        <taxon>Kitasatosporales</taxon>
        <taxon>Streptomycetaceae</taxon>
        <taxon>Streptacidiphilus</taxon>
    </lineage>
</organism>
<evidence type="ECO:0000256" key="9">
    <source>
        <dbReference type="ARBA" id="ARBA00023172"/>
    </source>
</evidence>
<keyword evidence="10 13" id="KW-0234">DNA repair</keyword>
<evidence type="ECO:0000256" key="7">
    <source>
        <dbReference type="ARBA" id="ARBA00022840"/>
    </source>
</evidence>
<dbReference type="InterPro" id="IPR022865">
    <property type="entry name" value="DNA_ligae_ATP-dep_bac/arc"/>
</dbReference>
<evidence type="ECO:0000256" key="3">
    <source>
        <dbReference type="ARBA" id="ARBA00022705"/>
    </source>
</evidence>
<dbReference type="EMBL" id="JBHEZZ010000010">
    <property type="protein sequence ID" value="MFC1403582.1"/>
    <property type="molecule type" value="Genomic_DNA"/>
</dbReference>
<evidence type="ECO:0000256" key="14">
    <source>
        <dbReference type="RuleBase" id="RU000617"/>
    </source>
</evidence>
<keyword evidence="2 13" id="KW-0132">Cell division</keyword>
<comment type="function">
    <text evidence="13">DNA ligase that seals nicks in double-stranded DNA during DNA replication, DNA recombination and DNA repair.</text>
</comment>
<feature type="binding site" evidence="13">
    <location>
        <position position="259"/>
    </location>
    <ligand>
        <name>ATP</name>
        <dbReference type="ChEBI" id="CHEBI:30616"/>
    </ligand>
</feature>
<evidence type="ECO:0000256" key="11">
    <source>
        <dbReference type="ARBA" id="ARBA00023306"/>
    </source>
</evidence>
<dbReference type="Pfam" id="PF01068">
    <property type="entry name" value="DNA_ligase_A_M"/>
    <property type="match status" value="1"/>
</dbReference>
<dbReference type="InterPro" id="IPR000977">
    <property type="entry name" value="DNA_ligase_ATP-dep"/>
</dbReference>
<dbReference type="InterPro" id="IPR012309">
    <property type="entry name" value="DNA_ligase_ATP-dep_C"/>
</dbReference>
<dbReference type="SUPFAM" id="SSF50249">
    <property type="entry name" value="Nucleic acid-binding proteins"/>
    <property type="match status" value="1"/>
</dbReference>
<dbReference type="EC" id="6.5.1.1" evidence="13"/>
<evidence type="ECO:0000256" key="2">
    <source>
        <dbReference type="ARBA" id="ARBA00022618"/>
    </source>
</evidence>
<gene>
    <name evidence="13" type="primary">lig</name>
    <name evidence="17" type="ORF">ACEZDJ_20030</name>
</gene>
<feature type="active site" description="N6-AMP-lysine intermediate" evidence="13">
    <location>
        <position position="210"/>
    </location>
</feature>
<keyword evidence="18" id="KW-1185">Reference proteome</keyword>
<keyword evidence="11 13" id="KW-0131">Cell cycle</keyword>
<dbReference type="NCBIfam" id="TIGR00574">
    <property type="entry name" value="dnl1"/>
    <property type="match status" value="1"/>
</dbReference>
<keyword evidence="1 13" id="KW-0436">Ligase</keyword>
<dbReference type="GO" id="GO:0003910">
    <property type="term" value="F:DNA ligase (ATP) activity"/>
    <property type="evidence" value="ECO:0007669"/>
    <property type="project" value="UniProtKB-EC"/>
</dbReference>
<keyword evidence="6 13" id="KW-0227">DNA damage</keyword>
<evidence type="ECO:0000256" key="4">
    <source>
        <dbReference type="ARBA" id="ARBA00022723"/>
    </source>
</evidence>
<dbReference type="CDD" id="cd07901">
    <property type="entry name" value="Adenylation_DNA_ligase_Arch_LigB"/>
    <property type="match status" value="1"/>
</dbReference>
<name>A0ABV6UQ69_9ACTN</name>
<dbReference type="InterPro" id="IPR036599">
    <property type="entry name" value="DNA_ligase_N_sf"/>
</dbReference>
<dbReference type="InterPro" id="IPR016059">
    <property type="entry name" value="DNA_ligase_ATP-dep_CS"/>
</dbReference>
<evidence type="ECO:0000313" key="17">
    <source>
        <dbReference type="EMBL" id="MFC1403582.1"/>
    </source>
</evidence>
<feature type="domain" description="ATP-dependent DNA ligase family profile" evidence="16">
    <location>
        <begin position="287"/>
        <end position="411"/>
    </location>
</feature>
<protein>
    <recommendedName>
        <fullName evidence="13">Probable DNA ligase</fullName>
        <ecNumber evidence="13">6.5.1.1</ecNumber>
    </recommendedName>
    <alternativeName>
        <fullName evidence="13">Polydeoxyribonucleotide synthase [ATP]</fullName>
    </alternativeName>
</protein>
<comment type="similarity">
    <text evidence="13 15">Belongs to the ATP-dependent DNA ligase family.</text>
</comment>
<feature type="binding site" evidence="13">
    <location>
        <position position="377"/>
    </location>
    <ligand>
        <name>ATP</name>
        <dbReference type="ChEBI" id="CHEBI:30616"/>
    </ligand>
</feature>
<dbReference type="PANTHER" id="PTHR45674:SF13">
    <property type="entry name" value="DNA LIGASE-RELATED"/>
    <property type="match status" value="1"/>
</dbReference>
<comment type="cofactor">
    <cofactor evidence="13">
        <name>Mg(2+)</name>
        <dbReference type="ChEBI" id="CHEBI:18420"/>
    </cofactor>
</comment>
<dbReference type="PROSITE" id="PS50160">
    <property type="entry name" value="DNA_LIGASE_A3"/>
    <property type="match status" value="1"/>
</dbReference>
<keyword evidence="9 13" id="KW-0233">DNA recombination</keyword>
<evidence type="ECO:0000256" key="8">
    <source>
        <dbReference type="ARBA" id="ARBA00022842"/>
    </source>
</evidence>
<feature type="binding site" evidence="13">
    <location>
        <position position="299"/>
    </location>
    <ligand>
        <name>ATP</name>
        <dbReference type="ChEBI" id="CHEBI:30616"/>
    </ligand>
</feature>
<accession>A0ABV6UQ69</accession>
<evidence type="ECO:0000256" key="15">
    <source>
        <dbReference type="RuleBase" id="RU004196"/>
    </source>
</evidence>
<evidence type="ECO:0000256" key="1">
    <source>
        <dbReference type="ARBA" id="ARBA00022598"/>
    </source>
</evidence>
<dbReference type="SUPFAM" id="SSF56091">
    <property type="entry name" value="DNA ligase/mRNA capping enzyme, catalytic domain"/>
    <property type="match status" value="1"/>
</dbReference>
<evidence type="ECO:0000256" key="13">
    <source>
        <dbReference type="HAMAP-Rule" id="MF_00407"/>
    </source>
</evidence>
<keyword evidence="5 13" id="KW-0547">Nucleotide-binding</keyword>
<evidence type="ECO:0000256" key="10">
    <source>
        <dbReference type="ARBA" id="ARBA00023204"/>
    </source>
</evidence>
<sequence length="516" mass="55030">MQLQQVAAVSHATAAEPARNAKVALLADLLRGLDRADLHAAVVLLSGESRRMRVGVGPAALRDLPAAAERPQLGVAETERILQQIAEVHGPGSQAARQQLLTGLFSRATAEEQGFLRGLLGGDLRQGALDAVMGDAVAKAAGVPVADVRRALMFRGSAAAVADAAMTGGSAALRAFGLELGRPVRPMLAASAPDVGSALERVRPAALEWKLDGIRVQVHRDGDQVGVYTRSLDDITGRVPEVVEAVRALPLRSAVLDGEAVALGPDGRPRPFQVTAARTASRKDAAALREEVPLSVFFFDLLHLDGADLLDQPAQRRVEALAATVPAELRVPRLLTGDDEAAHAFFRDALAHGHEGVVVKDPDAPYAAGRRGAGWIKVKPRHTLDLVVLAAEWGSGRRSGWLSNLHLGARADGAEGLPPGTGEWVMLGKTFKGLTDEILAFQTRELLLREVRRDDWVVHVRPELVVEIAFDGVQRSPRYPAGLTLRFARVLRYREDKGPADADTVAAVRELAAEGL</sequence>
<comment type="caution">
    <text evidence="17">The sequence shown here is derived from an EMBL/GenBank/DDBJ whole genome shotgun (WGS) entry which is preliminary data.</text>
</comment>
<keyword evidence="4 13" id="KW-0479">Metal-binding</keyword>
<dbReference type="InterPro" id="IPR012310">
    <property type="entry name" value="DNA_ligase_ATP-dep_cent"/>
</dbReference>
<keyword evidence="7 13" id="KW-0067">ATP-binding</keyword>
<feature type="binding site" evidence="13">
    <location>
        <position position="230"/>
    </location>
    <ligand>
        <name>ATP</name>
        <dbReference type="ChEBI" id="CHEBI:30616"/>
    </ligand>
</feature>
<dbReference type="HAMAP" id="MF_00407">
    <property type="entry name" value="DNA_ligase"/>
    <property type="match status" value="1"/>
</dbReference>
<dbReference type="Pfam" id="PF04679">
    <property type="entry name" value="DNA_ligase_A_C"/>
    <property type="match status" value="1"/>
</dbReference>
<dbReference type="Pfam" id="PF04675">
    <property type="entry name" value="DNA_ligase_A_N"/>
    <property type="match status" value="1"/>
</dbReference>
<evidence type="ECO:0000313" key="18">
    <source>
        <dbReference type="Proteomes" id="UP001592528"/>
    </source>
</evidence>
<evidence type="ECO:0000259" key="16">
    <source>
        <dbReference type="PROSITE" id="PS50160"/>
    </source>
</evidence>
<dbReference type="Gene3D" id="3.30.470.30">
    <property type="entry name" value="DNA ligase/mRNA capping enzyme"/>
    <property type="match status" value="1"/>
</dbReference>
<feature type="binding site" evidence="13">
    <location>
        <position position="208"/>
    </location>
    <ligand>
        <name>ATP</name>
        <dbReference type="ChEBI" id="CHEBI:30616"/>
    </ligand>
</feature>
<dbReference type="SUPFAM" id="SSF117018">
    <property type="entry name" value="ATP-dependent DNA ligase DNA-binding domain"/>
    <property type="match status" value="1"/>
</dbReference>